<evidence type="ECO:0000259" key="8">
    <source>
        <dbReference type="PROSITE" id="PS50928"/>
    </source>
</evidence>
<keyword evidence="3" id="KW-1003">Cell membrane</keyword>
<feature type="transmembrane region" description="Helical" evidence="7">
    <location>
        <begin position="274"/>
        <end position="291"/>
    </location>
</feature>
<dbReference type="GO" id="GO:0005886">
    <property type="term" value="C:plasma membrane"/>
    <property type="evidence" value="ECO:0007669"/>
    <property type="project" value="UniProtKB-SubCell"/>
</dbReference>
<dbReference type="Proteomes" id="UP000184301">
    <property type="component" value="Unassembled WGS sequence"/>
</dbReference>
<keyword evidence="2 7" id="KW-0813">Transport</keyword>
<feature type="transmembrane region" description="Helical" evidence="7">
    <location>
        <begin position="219"/>
        <end position="239"/>
    </location>
</feature>
<dbReference type="EMBL" id="FQZY01000011">
    <property type="protein sequence ID" value="SHJ55394.1"/>
    <property type="molecule type" value="Genomic_DNA"/>
</dbReference>
<feature type="transmembrane region" description="Helical" evidence="7">
    <location>
        <begin position="163"/>
        <end position="188"/>
    </location>
</feature>
<evidence type="ECO:0000256" key="2">
    <source>
        <dbReference type="ARBA" id="ARBA00022448"/>
    </source>
</evidence>
<gene>
    <name evidence="9" type="ORF">SAMN02745243_00850</name>
</gene>
<dbReference type="GO" id="GO:0055085">
    <property type="term" value="P:transmembrane transport"/>
    <property type="evidence" value="ECO:0007669"/>
    <property type="project" value="InterPro"/>
</dbReference>
<evidence type="ECO:0000256" key="5">
    <source>
        <dbReference type="ARBA" id="ARBA00022989"/>
    </source>
</evidence>
<keyword evidence="4 7" id="KW-0812">Transmembrane</keyword>
<evidence type="ECO:0000256" key="6">
    <source>
        <dbReference type="ARBA" id="ARBA00023136"/>
    </source>
</evidence>
<dbReference type="STRING" id="1121950.SAMN02745243_00850"/>
<keyword evidence="5 7" id="KW-1133">Transmembrane helix</keyword>
<evidence type="ECO:0000313" key="9">
    <source>
        <dbReference type="EMBL" id="SHJ55394.1"/>
    </source>
</evidence>
<feature type="transmembrane region" description="Helical" evidence="7">
    <location>
        <begin position="20"/>
        <end position="39"/>
    </location>
</feature>
<dbReference type="Gene3D" id="1.10.3720.10">
    <property type="entry name" value="MetI-like"/>
    <property type="match status" value="1"/>
</dbReference>
<feature type="domain" description="ABC transmembrane type-1" evidence="8">
    <location>
        <begin position="78"/>
        <end position="290"/>
    </location>
</feature>
<dbReference type="PANTHER" id="PTHR43005">
    <property type="entry name" value="BLR7065 PROTEIN"/>
    <property type="match status" value="1"/>
</dbReference>
<dbReference type="CDD" id="cd06261">
    <property type="entry name" value="TM_PBP2"/>
    <property type="match status" value="1"/>
</dbReference>
<evidence type="ECO:0000256" key="7">
    <source>
        <dbReference type="RuleBase" id="RU363032"/>
    </source>
</evidence>
<dbReference type="PROSITE" id="PS50928">
    <property type="entry name" value="ABC_TM1"/>
    <property type="match status" value="1"/>
</dbReference>
<keyword evidence="6 7" id="KW-0472">Membrane</keyword>
<evidence type="ECO:0000256" key="3">
    <source>
        <dbReference type="ARBA" id="ARBA00022475"/>
    </source>
</evidence>
<dbReference type="PANTHER" id="PTHR43005:SF1">
    <property type="entry name" value="SPERMIDINE_PUTRESCINE TRANSPORT SYSTEM PERMEASE PROTEIN"/>
    <property type="match status" value="1"/>
</dbReference>
<comment type="similarity">
    <text evidence="7">Belongs to the binding-protein-dependent transport system permease family.</text>
</comment>
<feature type="transmembrane region" description="Helical" evidence="7">
    <location>
        <begin position="82"/>
        <end position="105"/>
    </location>
</feature>
<evidence type="ECO:0000256" key="1">
    <source>
        <dbReference type="ARBA" id="ARBA00004651"/>
    </source>
</evidence>
<dbReference type="AlphaFoldDB" id="A0A1M6K904"/>
<dbReference type="InterPro" id="IPR000515">
    <property type="entry name" value="MetI-like"/>
</dbReference>
<accession>A0A1M6K904</accession>
<organism evidence="9 10">
    <name type="scientific">Hespellia stercorisuis DSM 15480</name>
    <dbReference type="NCBI Taxonomy" id="1121950"/>
    <lineage>
        <taxon>Bacteria</taxon>
        <taxon>Bacillati</taxon>
        <taxon>Bacillota</taxon>
        <taxon>Clostridia</taxon>
        <taxon>Lachnospirales</taxon>
        <taxon>Lachnospiraceae</taxon>
        <taxon>Hespellia</taxon>
    </lineage>
</organism>
<proteinExistence type="inferred from homology"/>
<evidence type="ECO:0000256" key="4">
    <source>
        <dbReference type="ARBA" id="ARBA00022692"/>
    </source>
</evidence>
<comment type="subcellular location">
    <subcellularLocation>
        <location evidence="1 7">Cell membrane</location>
        <topology evidence="1 7">Multi-pass membrane protein</topology>
    </subcellularLocation>
</comment>
<name>A0A1M6K904_9FIRM</name>
<keyword evidence="10" id="KW-1185">Reference proteome</keyword>
<dbReference type="SUPFAM" id="SSF161098">
    <property type="entry name" value="MetI-like"/>
    <property type="match status" value="1"/>
</dbReference>
<dbReference type="Pfam" id="PF00528">
    <property type="entry name" value="BPD_transp_1"/>
    <property type="match status" value="1"/>
</dbReference>
<dbReference type="InterPro" id="IPR035906">
    <property type="entry name" value="MetI-like_sf"/>
</dbReference>
<protein>
    <submittedName>
        <fullName evidence="9">Carbohydrate ABC transporter membrane protein 1, CUT1 family (TC 3.A.1.1.-)</fullName>
    </submittedName>
</protein>
<evidence type="ECO:0000313" key="10">
    <source>
        <dbReference type="Proteomes" id="UP000184301"/>
    </source>
</evidence>
<sequence length="300" mass="33541">MSAQQTAESTNTMKKKILPYLLLTPMILIMGVLVYYPILATFSYSLKKWKLTAPADIHFIGLKNYIDILQSESFWYSMENTLFILVMVVVFTTICGCMVAMFLNIDVRGSGILMALSILPWALPPYVNGVLWKFVFFSGYGFLNKLLLGMGLISHPIEFLSARWTLLLVVSIVVIWRSTPFMALVCLAGRRSIPSQIYEAARGDGATRTATFRYITAPLMLPFVGVGLTSTSVTAINVFDEIVSLSGYSDLGKNILMESYLTTFEFLNFGKGAAMTYLVMFCALILGVLYLRSLNKEVEY</sequence>
<reference evidence="9 10" key="1">
    <citation type="submission" date="2016-11" db="EMBL/GenBank/DDBJ databases">
        <authorList>
            <person name="Jaros S."/>
            <person name="Januszkiewicz K."/>
            <person name="Wedrychowicz H."/>
        </authorList>
    </citation>
    <scope>NUCLEOTIDE SEQUENCE [LARGE SCALE GENOMIC DNA]</scope>
    <source>
        <strain evidence="9 10">DSM 15480</strain>
    </source>
</reference>